<dbReference type="SUPFAM" id="SSF143517">
    <property type="entry name" value="TRCF domain-like"/>
    <property type="match status" value="1"/>
</dbReference>
<dbReference type="InterPro" id="IPR041471">
    <property type="entry name" value="UvrB_inter"/>
</dbReference>
<dbReference type="PROSITE" id="PS51194">
    <property type="entry name" value="HELICASE_CTER"/>
    <property type="match status" value="1"/>
</dbReference>
<evidence type="ECO:0000256" key="7">
    <source>
        <dbReference type="ARBA" id="ARBA00022840"/>
    </source>
</evidence>
<dbReference type="SUPFAM" id="SSF52540">
    <property type="entry name" value="P-loop containing nucleoside triphosphate hydrolases"/>
    <property type="match status" value="4"/>
</dbReference>
<dbReference type="SMART" id="SM00490">
    <property type="entry name" value="HELICc"/>
    <property type="match status" value="1"/>
</dbReference>
<evidence type="ECO:0000256" key="6">
    <source>
        <dbReference type="ARBA" id="ARBA00022806"/>
    </source>
</evidence>
<keyword evidence="9 13" id="KW-0234">DNA repair</keyword>
<dbReference type="InterPro" id="IPR014001">
    <property type="entry name" value="Helicase_ATP-bd"/>
</dbReference>
<dbReference type="SUPFAM" id="SSF141259">
    <property type="entry name" value="CarD-like"/>
    <property type="match status" value="1"/>
</dbReference>
<dbReference type="RefSeq" id="WP_162369102.1">
    <property type="nucleotide sequence ID" value="NZ_JAAEEH010000002.1"/>
</dbReference>
<keyword evidence="17" id="KW-1185">Reference proteome</keyword>
<dbReference type="InterPro" id="IPR037235">
    <property type="entry name" value="TRCF-like_C_D7"/>
</dbReference>
<evidence type="ECO:0000313" key="17">
    <source>
        <dbReference type="Proteomes" id="UP000461585"/>
    </source>
</evidence>
<evidence type="ECO:0000259" key="14">
    <source>
        <dbReference type="PROSITE" id="PS51192"/>
    </source>
</evidence>
<dbReference type="FunFam" id="3.40.50.300:FF:000546">
    <property type="entry name" value="Transcription-repair-coupling factor"/>
    <property type="match status" value="1"/>
</dbReference>
<evidence type="ECO:0000256" key="4">
    <source>
        <dbReference type="ARBA" id="ARBA00022763"/>
    </source>
</evidence>
<dbReference type="Gene3D" id="2.40.10.170">
    <property type="match status" value="1"/>
</dbReference>
<feature type="domain" description="Helicase ATP-binding" evidence="14">
    <location>
        <begin position="646"/>
        <end position="807"/>
    </location>
</feature>
<dbReference type="Gene3D" id="3.90.1150.50">
    <property type="entry name" value="Transcription-repair-coupling factor, D7 domain"/>
    <property type="match status" value="1"/>
</dbReference>
<name>A0A7X5HTZ6_9FIRM</name>
<evidence type="ECO:0000313" key="16">
    <source>
        <dbReference type="EMBL" id="NDL66371.1"/>
    </source>
</evidence>
<dbReference type="GO" id="GO:0005524">
    <property type="term" value="F:ATP binding"/>
    <property type="evidence" value="ECO:0007669"/>
    <property type="project" value="UniProtKB-UniRule"/>
</dbReference>
<proteinExistence type="inferred from homology"/>
<evidence type="ECO:0000256" key="8">
    <source>
        <dbReference type="ARBA" id="ARBA00023125"/>
    </source>
</evidence>
<dbReference type="InterPro" id="IPR036101">
    <property type="entry name" value="CarD-like/TRCF_RID_sf"/>
</dbReference>
<dbReference type="PANTHER" id="PTHR47964:SF1">
    <property type="entry name" value="ATP-DEPENDENT DNA HELICASE HOMOLOG RECG, CHLOROPLASTIC"/>
    <property type="match status" value="1"/>
</dbReference>
<keyword evidence="2 13" id="KW-0963">Cytoplasm</keyword>
<dbReference type="InterPro" id="IPR001650">
    <property type="entry name" value="Helicase_C-like"/>
</dbReference>
<dbReference type="Pfam" id="PF03461">
    <property type="entry name" value="TRCF"/>
    <property type="match status" value="1"/>
</dbReference>
<dbReference type="InterPro" id="IPR005118">
    <property type="entry name" value="TRCF_C"/>
</dbReference>
<gene>
    <name evidence="13 16" type="primary">mfd</name>
    <name evidence="16" type="ORF">GXN74_01240</name>
</gene>
<keyword evidence="4 13" id="KW-0227">DNA damage</keyword>
<dbReference type="Gene3D" id="3.30.2060.10">
    <property type="entry name" value="Penicillin-binding protein 1b domain"/>
    <property type="match status" value="1"/>
</dbReference>
<keyword evidence="5 13" id="KW-0378">Hydrolase</keyword>
<dbReference type="PROSITE" id="PS51192">
    <property type="entry name" value="HELICASE_ATP_BIND_1"/>
    <property type="match status" value="1"/>
</dbReference>
<dbReference type="Pfam" id="PF00270">
    <property type="entry name" value="DEAD"/>
    <property type="match status" value="1"/>
</dbReference>
<dbReference type="EC" id="3.6.4.-" evidence="13"/>
<dbReference type="Pfam" id="PF00271">
    <property type="entry name" value="Helicase_C"/>
    <property type="match status" value="1"/>
</dbReference>
<evidence type="ECO:0000259" key="15">
    <source>
        <dbReference type="PROSITE" id="PS51194"/>
    </source>
</evidence>
<evidence type="ECO:0000256" key="11">
    <source>
        <dbReference type="ARBA" id="ARBA00061399"/>
    </source>
</evidence>
<comment type="subcellular location">
    <subcellularLocation>
        <location evidence="1 13">Cytoplasm</location>
    </subcellularLocation>
</comment>
<comment type="similarity">
    <text evidence="10 13">In the N-terminal section; belongs to the UvrB family.</text>
</comment>
<keyword evidence="3 13" id="KW-0547">Nucleotide-binding</keyword>
<comment type="function">
    <text evidence="13">Couples transcription and DNA repair by recognizing RNA polymerase (RNAP) stalled at DNA lesions. Mediates ATP-dependent release of RNAP and its truncated transcript from the DNA, and recruitment of nucleotide excision repair machinery to the damaged site.</text>
</comment>
<dbReference type="NCBIfam" id="TIGR00580">
    <property type="entry name" value="mfd"/>
    <property type="match status" value="1"/>
</dbReference>
<evidence type="ECO:0000256" key="12">
    <source>
        <dbReference type="ARBA" id="ARBA00070128"/>
    </source>
</evidence>
<feature type="domain" description="Helicase C-terminal" evidence="15">
    <location>
        <begin position="816"/>
        <end position="982"/>
    </location>
</feature>
<keyword evidence="6" id="KW-0347">Helicase</keyword>
<comment type="similarity">
    <text evidence="11 13">In the C-terminal section; belongs to the helicase family. RecG subfamily.</text>
</comment>
<accession>A0A7X5HTZ6</accession>
<dbReference type="InterPro" id="IPR004576">
    <property type="entry name" value="Mfd"/>
</dbReference>
<reference evidence="16 17" key="1">
    <citation type="submission" date="2020-01" db="EMBL/GenBank/DDBJ databases">
        <title>Anaeroalcalibacter tamaniensis gen. nov., sp. nov., moderately halophilic strictly anaerobic fermenter bacterium from mud volcano of Taman peninsula.</title>
        <authorList>
            <person name="Frolova A."/>
            <person name="Merkel A.Y."/>
            <person name="Slobodkin A.I."/>
        </authorList>
    </citation>
    <scope>NUCLEOTIDE SEQUENCE [LARGE SCALE GENOMIC DNA]</scope>
    <source>
        <strain evidence="16 17">F-3ap</strain>
    </source>
</reference>
<evidence type="ECO:0000256" key="13">
    <source>
        <dbReference type="HAMAP-Rule" id="MF_00969"/>
    </source>
</evidence>
<dbReference type="GO" id="GO:0000716">
    <property type="term" value="P:transcription-coupled nucleotide-excision repair, DNA damage recognition"/>
    <property type="evidence" value="ECO:0007669"/>
    <property type="project" value="UniProtKB-UniRule"/>
</dbReference>
<evidence type="ECO:0000256" key="5">
    <source>
        <dbReference type="ARBA" id="ARBA00022801"/>
    </source>
</evidence>
<sequence>MEKEMETDQIIGQLKDLEAFEAIRHRIRYGGLPVYATGVADSQKCHFVHGIMPRGQRLVVTYNELKAKEMAEDLRYFTGGEVHYYPSKDIIFYSADVHSNDIIRERIRILEKLLSGEEAMVVLSVEALMDPLVPPEMFQGSFLEVETGGELDMKSLPKVLVRMGYERVEQVESKGQFAIRGGIVDLYPVQEENLYRIELFDTGVDSIRQVNPESQRSIQNVERLRIIPAREVVVDQAAMERAAAGIRKDLATLEKKFKAAGNKEALERLKSHAQGTLEKVENLGNFSGIESCFNYYFDQAASLLDYMRKPFLFLDEPVRIQERFAGIQKEFTESMAHRFEKGYLLPGQMKVGHDLADILGQVEKHPVVLLGTLYSQRKLLDYKFHVEVEVKSVLPYHNDFDSLRGDMNYLLGQGYRLVLLSGSRTRAQRLVQLLDDSGIPSYYLPRREVPLEKGKVAVGVGSIHKGFLYPQIQFGVLTETELSGSGKKRGTARKSGKKRNKIDSFTDLKVGDHVVHDNYGVGVFRGIETIEVDGISKDFIKLGYRDNGNLYISTNQLDVIQKYIGGEGKQPKLNKLGGSEWKKAKAKVRGAVEELAKDLVELYARRENEKGHAYGPDTPWQREFEEMFPYEETDDQLTAIEETKADMESGKIMDRLLCGDVGYGKTEVAIRAAFKAVQEGKQVAYLVPTTILAQQHYNNFVQRMKDFPIQVEVLSRFRSAKEQKDVLKNMEKGLVDIVIGTHRLVSKDVRFKDLGLLIIDEEQRFGVAHKEKIKKMKETVDVLTLTATPIPRTLHMSLVGVRDMSILEQPPQERQPIQTYVLEHDEELVKDAIYRELSREGQVYYVYNRVDNIQDVAGRIKALVPEAEVAFAHGQMSERELENIMFDFINGEIDVLVSTTIIETGLDIGNVNTIIIQDADRMGLSQLYQLRGRVGRTNRLAFAYLTYRRDKILQETAEKRLTAIREFTEFGSGFKIAMRDLEIRGAGNLLGQRQHGHMDAVGYDMYCKLLEEAVHQHQLGDGPAREKFETSIEMDVDAYIPGTYIEDEVRKIESYKKIAAIQKEEDYLDVQEELLDRYGELPQPVQNLLEIALVKAMAHDVDILKVEERKGKVLLEVKQDAALQAEKLPALIARHPKRLRFTVHERPYFTLLLQDVDRKEIFSHIKNTLQDIKELMS</sequence>
<dbReference type="HAMAP" id="MF_00969">
    <property type="entry name" value="TRCF"/>
    <property type="match status" value="1"/>
</dbReference>
<dbReference type="GO" id="GO:0003678">
    <property type="term" value="F:DNA helicase activity"/>
    <property type="evidence" value="ECO:0007669"/>
    <property type="project" value="TreeGrafter"/>
</dbReference>
<dbReference type="SMART" id="SM00982">
    <property type="entry name" value="TRCF"/>
    <property type="match status" value="1"/>
</dbReference>
<dbReference type="InterPro" id="IPR003711">
    <property type="entry name" value="CarD-like/TRCF_RID"/>
</dbReference>
<keyword evidence="8 13" id="KW-0238">DNA-binding</keyword>
<dbReference type="InterPro" id="IPR027417">
    <property type="entry name" value="P-loop_NTPase"/>
</dbReference>
<evidence type="ECO:0000256" key="10">
    <source>
        <dbReference type="ARBA" id="ARBA00061104"/>
    </source>
</evidence>
<dbReference type="GO" id="GO:0016787">
    <property type="term" value="F:hydrolase activity"/>
    <property type="evidence" value="ECO:0007669"/>
    <property type="project" value="UniProtKB-KW"/>
</dbReference>
<evidence type="ECO:0000256" key="3">
    <source>
        <dbReference type="ARBA" id="ARBA00022741"/>
    </source>
</evidence>
<evidence type="ECO:0000256" key="9">
    <source>
        <dbReference type="ARBA" id="ARBA00023204"/>
    </source>
</evidence>
<dbReference type="InterPro" id="IPR047112">
    <property type="entry name" value="RecG/Mfd"/>
</dbReference>
<dbReference type="PANTHER" id="PTHR47964">
    <property type="entry name" value="ATP-DEPENDENT DNA HELICASE HOMOLOG RECG, CHLOROPLASTIC"/>
    <property type="match status" value="1"/>
</dbReference>
<protein>
    <recommendedName>
        <fullName evidence="12 13">Transcription-repair-coupling factor</fullName>
        <shortName evidence="13">TRCF</shortName>
        <ecNumber evidence="13">3.6.4.-</ecNumber>
    </recommendedName>
</protein>
<keyword evidence="7 13" id="KW-0067">ATP-binding</keyword>
<dbReference type="SMART" id="SM01058">
    <property type="entry name" value="CarD_TRCF"/>
    <property type="match status" value="1"/>
</dbReference>
<dbReference type="Gene3D" id="3.40.50.300">
    <property type="entry name" value="P-loop containing nucleotide triphosphate hydrolases"/>
    <property type="match status" value="2"/>
</dbReference>
<dbReference type="CDD" id="cd17991">
    <property type="entry name" value="DEXHc_TRCF"/>
    <property type="match status" value="1"/>
</dbReference>
<dbReference type="EMBL" id="JAAEEH010000002">
    <property type="protein sequence ID" value="NDL66371.1"/>
    <property type="molecule type" value="Genomic_DNA"/>
</dbReference>
<dbReference type="Gene3D" id="3.40.50.11180">
    <property type="match status" value="1"/>
</dbReference>
<dbReference type="GO" id="GO:0006355">
    <property type="term" value="P:regulation of DNA-templated transcription"/>
    <property type="evidence" value="ECO:0007669"/>
    <property type="project" value="UniProtKB-UniRule"/>
</dbReference>
<organism evidence="16 17">
    <name type="scientific">Anaerotalea alkaliphila</name>
    <dbReference type="NCBI Taxonomy" id="2662126"/>
    <lineage>
        <taxon>Bacteria</taxon>
        <taxon>Bacillati</taxon>
        <taxon>Bacillota</taxon>
        <taxon>Clostridia</taxon>
        <taxon>Eubacteriales</taxon>
        <taxon>Anaerotalea</taxon>
    </lineage>
</organism>
<dbReference type="Pfam" id="PF17757">
    <property type="entry name" value="UvrB_inter"/>
    <property type="match status" value="1"/>
</dbReference>
<dbReference type="GO" id="GO:0005737">
    <property type="term" value="C:cytoplasm"/>
    <property type="evidence" value="ECO:0007669"/>
    <property type="project" value="UniProtKB-SubCell"/>
</dbReference>
<dbReference type="InterPro" id="IPR011545">
    <property type="entry name" value="DEAD/DEAH_box_helicase_dom"/>
</dbReference>
<evidence type="ECO:0000256" key="1">
    <source>
        <dbReference type="ARBA" id="ARBA00004496"/>
    </source>
</evidence>
<dbReference type="Proteomes" id="UP000461585">
    <property type="component" value="Unassembled WGS sequence"/>
</dbReference>
<dbReference type="AlphaFoldDB" id="A0A7X5HTZ6"/>
<evidence type="ECO:0000256" key="2">
    <source>
        <dbReference type="ARBA" id="ARBA00022490"/>
    </source>
</evidence>
<dbReference type="GO" id="GO:0003684">
    <property type="term" value="F:damaged DNA binding"/>
    <property type="evidence" value="ECO:0007669"/>
    <property type="project" value="InterPro"/>
</dbReference>
<comment type="caution">
    <text evidence="16">The sequence shown here is derived from an EMBL/GenBank/DDBJ whole genome shotgun (WGS) entry which is preliminary data.</text>
</comment>
<dbReference type="SMART" id="SM00487">
    <property type="entry name" value="DEXDc"/>
    <property type="match status" value="1"/>
</dbReference>
<dbReference type="Pfam" id="PF02559">
    <property type="entry name" value="CarD_TRCF_RID"/>
    <property type="match status" value="1"/>
</dbReference>